<dbReference type="InterPro" id="IPR018004">
    <property type="entry name" value="KilA/APSES_HTH"/>
</dbReference>
<evidence type="ECO:0000313" key="3">
    <source>
        <dbReference type="Proteomes" id="UP000248917"/>
    </source>
</evidence>
<gene>
    <name evidence="2" type="ORF">CLV31_107104</name>
</gene>
<protein>
    <submittedName>
        <fullName evidence="2">KilA domain-containing protein</fullName>
    </submittedName>
</protein>
<accession>A0A326RXU6</accession>
<sequence length="90" mass="10488">MAKGKKISVQGTEITILNTNQDDFISLTDLARHKDPLHTDTIIQNWLRNRNTIELLGLWEQMYNPDFKPLEFEGFRKQSGLNSFVLTPKR</sequence>
<keyword evidence="3" id="KW-1185">Reference proteome</keyword>
<dbReference type="Pfam" id="PF04383">
    <property type="entry name" value="KilA-N"/>
    <property type="match status" value="1"/>
</dbReference>
<reference evidence="2 3" key="1">
    <citation type="submission" date="2018-06" db="EMBL/GenBank/DDBJ databases">
        <title>Genomic Encyclopedia of Archaeal and Bacterial Type Strains, Phase II (KMG-II): from individual species to whole genera.</title>
        <authorList>
            <person name="Goeker M."/>
        </authorList>
    </citation>
    <scope>NUCLEOTIDE SEQUENCE [LARGE SCALE GENOMIC DNA]</scope>
    <source>
        <strain evidence="2 3">T4</strain>
    </source>
</reference>
<evidence type="ECO:0000259" key="1">
    <source>
        <dbReference type="SMART" id="SM01252"/>
    </source>
</evidence>
<organism evidence="2 3">
    <name type="scientific">Algoriphagus aquaeductus</name>
    <dbReference type="NCBI Taxonomy" id="475299"/>
    <lineage>
        <taxon>Bacteria</taxon>
        <taxon>Pseudomonadati</taxon>
        <taxon>Bacteroidota</taxon>
        <taxon>Cytophagia</taxon>
        <taxon>Cytophagales</taxon>
        <taxon>Cyclobacteriaceae</taxon>
        <taxon>Algoriphagus</taxon>
    </lineage>
</organism>
<proteinExistence type="predicted"/>
<dbReference type="EMBL" id="QKTX01000007">
    <property type="protein sequence ID" value="PZV83152.1"/>
    <property type="molecule type" value="Genomic_DNA"/>
</dbReference>
<dbReference type="Proteomes" id="UP000248917">
    <property type="component" value="Unassembled WGS sequence"/>
</dbReference>
<evidence type="ECO:0000313" key="2">
    <source>
        <dbReference type="EMBL" id="PZV83152.1"/>
    </source>
</evidence>
<comment type="caution">
    <text evidence="2">The sequence shown here is derived from an EMBL/GenBank/DDBJ whole genome shotgun (WGS) entry which is preliminary data.</text>
</comment>
<feature type="domain" description="KilA/APSES-type HTH DNA-binding" evidence="1">
    <location>
        <begin position="13"/>
        <end position="90"/>
    </location>
</feature>
<name>A0A326RXU6_9BACT</name>
<dbReference type="AlphaFoldDB" id="A0A326RXU6"/>
<dbReference type="SMART" id="SM01252">
    <property type="entry name" value="KilA-N"/>
    <property type="match status" value="1"/>
</dbReference>